<keyword evidence="3" id="KW-0436">Ligase</keyword>
<dbReference type="Pfam" id="PF17863">
    <property type="entry name" value="AAA_lid_2"/>
    <property type="match status" value="1"/>
</dbReference>
<evidence type="ECO:0000313" key="3">
    <source>
        <dbReference type="EMBL" id="CUO87947.1"/>
    </source>
</evidence>
<dbReference type="EMBL" id="CYZU01000040">
    <property type="protein sequence ID" value="CUO87947.1"/>
    <property type="molecule type" value="Genomic_DNA"/>
</dbReference>
<dbReference type="Pfam" id="PF07726">
    <property type="entry name" value="AAA_3"/>
    <property type="match status" value="1"/>
</dbReference>
<dbReference type="OrthoDB" id="9808397at2"/>
<gene>
    <name evidence="3" type="primary">bchI</name>
    <name evidence="3" type="ORF">ERS852491_03596</name>
</gene>
<dbReference type="InterPro" id="IPR027417">
    <property type="entry name" value="P-loop_NTPase"/>
</dbReference>
<dbReference type="GO" id="GO:0005524">
    <property type="term" value="F:ATP binding"/>
    <property type="evidence" value="ECO:0007669"/>
    <property type="project" value="InterPro"/>
</dbReference>
<dbReference type="RefSeq" id="WP_025655112.1">
    <property type="nucleotide sequence ID" value="NZ_BAAACT010000154.1"/>
</dbReference>
<dbReference type="AlphaFoldDB" id="A0A174IQV2"/>
<evidence type="ECO:0000259" key="2">
    <source>
        <dbReference type="Pfam" id="PF17863"/>
    </source>
</evidence>
<sequence length="311" mass="34617">MNSQTDSVIQEIEKVIIGKREVVERVLMAILSEGHILLDDVPGVGKTTLAVACSRVMGMDYNRIQFTPDVVPSDIVGFSIYNKEYGSFDYKPGVVMTNLLLADEINRTSSKTQSALLEVMEEGQVTVDGTTHLLPRPFVVIATQNPVGSAGTQLLPQAQLDRFMIKLEMGYPDFESQVNILRDRQTANPIDETDEIIHRDTILSMQEEVRGIHVKDSILEYVTALAMETRKDEMIRLGVSPRGALAVVRMAKAHAYLDGRDFVMPEDVQQVFVDVCAHRLIMNPKARVSELSAADVLKQVMNRTKSPDSGR</sequence>
<dbReference type="InterPro" id="IPR011703">
    <property type="entry name" value="ATPase_AAA-3"/>
</dbReference>
<name>A0A174IQV2_9FIRM</name>
<accession>A0A174IQV2</accession>
<dbReference type="Proteomes" id="UP000095544">
    <property type="component" value="Unassembled WGS sequence"/>
</dbReference>
<protein>
    <submittedName>
        <fullName evidence="3">Magnesium-chelatase 38 kDa subunit</fullName>
        <ecNumber evidence="3">6.6.1.1</ecNumber>
    </submittedName>
</protein>
<feature type="domain" description="ATPase AAA-3" evidence="1">
    <location>
        <begin position="35"/>
        <end position="165"/>
    </location>
</feature>
<dbReference type="PANTHER" id="PTHR42759">
    <property type="entry name" value="MOXR FAMILY PROTEIN"/>
    <property type="match status" value="1"/>
</dbReference>
<reference evidence="3 4" key="1">
    <citation type="submission" date="2015-09" db="EMBL/GenBank/DDBJ databases">
        <authorList>
            <consortium name="Pathogen Informatics"/>
        </authorList>
    </citation>
    <scope>NUCLEOTIDE SEQUENCE [LARGE SCALE GENOMIC DNA]</scope>
    <source>
        <strain evidence="3 4">2789STDY5834876</strain>
    </source>
</reference>
<proteinExistence type="predicted"/>
<evidence type="ECO:0000259" key="1">
    <source>
        <dbReference type="Pfam" id="PF07726"/>
    </source>
</evidence>
<organism evidence="3 4">
    <name type="scientific">Faecalicatena contorta</name>
    <dbReference type="NCBI Taxonomy" id="39482"/>
    <lineage>
        <taxon>Bacteria</taxon>
        <taxon>Bacillati</taxon>
        <taxon>Bacillota</taxon>
        <taxon>Clostridia</taxon>
        <taxon>Lachnospirales</taxon>
        <taxon>Lachnospiraceae</taxon>
        <taxon>Faecalicatena</taxon>
    </lineage>
</organism>
<dbReference type="GO" id="GO:0016887">
    <property type="term" value="F:ATP hydrolysis activity"/>
    <property type="evidence" value="ECO:0007669"/>
    <property type="project" value="InterPro"/>
</dbReference>
<dbReference type="Gene3D" id="1.10.8.80">
    <property type="entry name" value="Magnesium chelatase subunit I, C-Terminal domain"/>
    <property type="match status" value="1"/>
</dbReference>
<dbReference type="GO" id="GO:0016851">
    <property type="term" value="F:magnesium chelatase activity"/>
    <property type="evidence" value="ECO:0007669"/>
    <property type="project" value="UniProtKB-EC"/>
</dbReference>
<dbReference type="EC" id="6.6.1.1" evidence="3"/>
<evidence type="ECO:0000313" key="4">
    <source>
        <dbReference type="Proteomes" id="UP000095544"/>
    </source>
</evidence>
<dbReference type="InterPro" id="IPR050764">
    <property type="entry name" value="CbbQ/NirQ/NorQ/GpvN"/>
</dbReference>
<dbReference type="InterPro" id="IPR041628">
    <property type="entry name" value="ChlI/MoxR_AAA_lid"/>
</dbReference>
<dbReference type="SUPFAM" id="SSF52540">
    <property type="entry name" value="P-loop containing nucleoside triphosphate hydrolases"/>
    <property type="match status" value="1"/>
</dbReference>
<dbReference type="PANTHER" id="PTHR42759:SF5">
    <property type="entry name" value="METHANOL DEHYDROGENASE REGULATOR"/>
    <property type="match status" value="1"/>
</dbReference>
<dbReference type="Gene3D" id="3.40.50.300">
    <property type="entry name" value="P-loop containing nucleotide triphosphate hydrolases"/>
    <property type="match status" value="1"/>
</dbReference>
<dbReference type="STRING" id="39482.ERS852491_03596"/>
<feature type="domain" description="ChlI/MoxR AAA lid" evidence="2">
    <location>
        <begin position="227"/>
        <end position="295"/>
    </location>
</feature>
<dbReference type="PIRSF" id="PIRSF002849">
    <property type="entry name" value="AAA_ATPase_chaperone_MoxR_prd"/>
    <property type="match status" value="1"/>
</dbReference>